<protein>
    <submittedName>
        <fullName evidence="1">Uncharacterized protein</fullName>
    </submittedName>
</protein>
<dbReference type="Proteomes" id="UP000824998">
    <property type="component" value="Unassembled WGS sequence"/>
</dbReference>
<dbReference type="Pfam" id="PF21858">
    <property type="entry name" value="DUF6914"/>
    <property type="match status" value="1"/>
</dbReference>
<comment type="caution">
    <text evidence="1">The sequence shown here is derived from an EMBL/GenBank/DDBJ whole genome shotgun (WGS) entry which is preliminary data.</text>
</comment>
<proteinExistence type="predicted"/>
<evidence type="ECO:0000313" key="1">
    <source>
        <dbReference type="EMBL" id="KAG9233743.1"/>
    </source>
</evidence>
<dbReference type="OrthoDB" id="2679825at2759"/>
<dbReference type="AlphaFoldDB" id="A0A9P8C4L4"/>
<sequence length="210" mass="23251">MPCFPFTSKQQKKSRLNIALYRRPGQPDAYEWTFIITPKPTDPPTSTRGDPSNPTPLARFGVYDYPYRREDGTMSEERRVERGEVLDIECEGGLHVLVTVGKICSSTAVLEDVLRTKVPVYQAAEVGEGEGGRLDSVQWIGDALEVLRKGGVVTGTSAVTGKEPAWGPLREEVEGFAERMLGPERDEVGWYGEEGTPCWDVLDGRVFAIT</sequence>
<keyword evidence="2" id="KW-1185">Reference proteome</keyword>
<dbReference type="EMBL" id="MU251488">
    <property type="protein sequence ID" value="KAG9233743.1"/>
    <property type="molecule type" value="Genomic_DNA"/>
</dbReference>
<dbReference type="InterPro" id="IPR054208">
    <property type="entry name" value="DUF6914"/>
</dbReference>
<gene>
    <name evidence="1" type="ORF">BJ875DRAFT_543519</name>
</gene>
<name>A0A9P8C4L4_9HELO</name>
<evidence type="ECO:0000313" key="2">
    <source>
        <dbReference type="Proteomes" id="UP000824998"/>
    </source>
</evidence>
<organism evidence="1 2">
    <name type="scientific">Amylocarpus encephaloides</name>
    <dbReference type="NCBI Taxonomy" id="45428"/>
    <lineage>
        <taxon>Eukaryota</taxon>
        <taxon>Fungi</taxon>
        <taxon>Dikarya</taxon>
        <taxon>Ascomycota</taxon>
        <taxon>Pezizomycotina</taxon>
        <taxon>Leotiomycetes</taxon>
        <taxon>Helotiales</taxon>
        <taxon>Helotiales incertae sedis</taxon>
        <taxon>Amylocarpus</taxon>
    </lineage>
</organism>
<accession>A0A9P8C4L4</accession>
<reference evidence="1" key="1">
    <citation type="journal article" date="2021" name="IMA Fungus">
        <title>Genomic characterization of three marine fungi, including Emericellopsis atlantica sp. nov. with signatures of a generalist lifestyle and marine biomass degradation.</title>
        <authorList>
            <person name="Hagestad O.C."/>
            <person name="Hou L."/>
            <person name="Andersen J.H."/>
            <person name="Hansen E.H."/>
            <person name="Altermark B."/>
            <person name="Li C."/>
            <person name="Kuhnert E."/>
            <person name="Cox R.J."/>
            <person name="Crous P.W."/>
            <person name="Spatafora J.W."/>
            <person name="Lail K."/>
            <person name="Amirebrahimi M."/>
            <person name="Lipzen A."/>
            <person name="Pangilinan J."/>
            <person name="Andreopoulos W."/>
            <person name="Hayes R.D."/>
            <person name="Ng V."/>
            <person name="Grigoriev I.V."/>
            <person name="Jackson S.A."/>
            <person name="Sutton T.D.S."/>
            <person name="Dobson A.D.W."/>
            <person name="Rama T."/>
        </authorList>
    </citation>
    <scope>NUCLEOTIDE SEQUENCE</scope>
    <source>
        <strain evidence="1">TRa018bII</strain>
    </source>
</reference>